<dbReference type="OrthoDB" id="9807115at2"/>
<dbReference type="GO" id="GO:0015192">
    <property type="term" value="F:L-phenylalanine transmembrane transporter activity"/>
    <property type="evidence" value="ECO:0007669"/>
    <property type="project" value="TreeGrafter"/>
</dbReference>
<dbReference type="InterPro" id="IPR052157">
    <property type="entry name" value="BCAA_transport_permease"/>
</dbReference>
<keyword evidence="7 11" id="KW-1133">Transmembrane helix</keyword>
<dbReference type="GO" id="GO:0005886">
    <property type="term" value="C:plasma membrane"/>
    <property type="evidence" value="ECO:0007669"/>
    <property type="project" value="UniProtKB-SubCell"/>
</dbReference>
<keyword evidence="4" id="KW-0997">Cell inner membrane</keyword>
<comment type="subcellular location">
    <subcellularLocation>
        <location evidence="1">Cell membrane</location>
        <topology evidence="1">Multi-pass membrane protein</topology>
    </subcellularLocation>
</comment>
<keyword evidence="6" id="KW-0029">Amino-acid transport</keyword>
<comment type="similarity">
    <text evidence="9">Belongs to the binding-protein-dependent transport system permease family. LivHM subfamily.</text>
</comment>
<gene>
    <name evidence="12" type="ORF">FOB72_19445</name>
</gene>
<feature type="transmembrane region" description="Helical" evidence="11">
    <location>
        <begin position="102"/>
        <end position="120"/>
    </location>
</feature>
<feature type="transmembrane region" description="Helical" evidence="11">
    <location>
        <begin position="132"/>
        <end position="153"/>
    </location>
</feature>
<evidence type="ECO:0000256" key="5">
    <source>
        <dbReference type="ARBA" id="ARBA00022692"/>
    </source>
</evidence>
<feature type="transmembrane region" description="Helical" evidence="11">
    <location>
        <begin position="271"/>
        <end position="294"/>
    </location>
</feature>
<dbReference type="GO" id="GO:0015808">
    <property type="term" value="P:L-alanine transport"/>
    <property type="evidence" value="ECO:0007669"/>
    <property type="project" value="TreeGrafter"/>
</dbReference>
<evidence type="ECO:0000256" key="8">
    <source>
        <dbReference type="ARBA" id="ARBA00023136"/>
    </source>
</evidence>
<dbReference type="GO" id="GO:1903806">
    <property type="term" value="P:L-isoleucine import across plasma membrane"/>
    <property type="evidence" value="ECO:0007669"/>
    <property type="project" value="TreeGrafter"/>
</dbReference>
<evidence type="ECO:0000256" key="6">
    <source>
        <dbReference type="ARBA" id="ARBA00022970"/>
    </source>
</evidence>
<keyword evidence="2" id="KW-0813">Transport</keyword>
<evidence type="ECO:0000313" key="12">
    <source>
        <dbReference type="EMBL" id="QET04319.1"/>
    </source>
</evidence>
<keyword evidence="3" id="KW-1003">Cell membrane</keyword>
<feature type="transmembrane region" description="Helical" evidence="11">
    <location>
        <begin position="306"/>
        <end position="325"/>
    </location>
</feature>
<evidence type="ECO:0000256" key="3">
    <source>
        <dbReference type="ARBA" id="ARBA00022475"/>
    </source>
</evidence>
<sequence>MPIANRRSNRRSSSRAAASSCRSTARAPTSKRQQVAIMEVFLQQTVNGLALGATYAVFAVGFTLLFGVLNVLNLAQGAILMVGAFAGIELTTALHWPLPLAFLAAMLVSALTAMASEWFVFRPLEARGANRWMGLVASLALARLLIAVVQEVFGTQVRRFPQSAWTEHAWDLFGVRVQSLQLIVIASALLLMLVLAYTLRRTRIGLAIRTIAFKPNVAQLVGIPVTRLKLLTYGMTGALAGAAGVQLGVLYNAVSPFMGDNILLKGLSALILGGLGQVAGAAIGGIVLGLTEVYSVAYLQSSLRDAIAFGAIFLVLVVRPTGFFGTSARQRA</sequence>
<evidence type="ECO:0000256" key="9">
    <source>
        <dbReference type="ARBA" id="ARBA00037998"/>
    </source>
</evidence>
<evidence type="ECO:0000256" key="2">
    <source>
        <dbReference type="ARBA" id="ARBA00022448"/>
    </source>
</evidence>
<dbReference type="Pfam" id="PF02653">
    <property type="entry name" value="BPD_transp_2"/>
    <property type="match status" value="1"/>
</dbReference>
<feature type="transmembrane region" description="Helical" evidence="11">
    <location>
        <begin position="48"/>
        <end position="71"/>
    </location>
</feature>
<dbReference type="Proteomes" id="UP000322822">
    <property type="component" value="Chromosome 2"/>
</dbReference>
<name>A0A5P2HAN4_9BURK</name>
<dbReference type="GO" id="GO:0005304">
    <property type="term" value="F:L-valine transmembrane transporter activity"/>
    <property type="evidence" value="ECO:0007669"/>
    <property type="project" value="TreeGrafter"/>
</dbReference>
<accession>A0A5P2HAN4</accession>
<dbReference type="GO" id="GO:0015190">
    <property type="term" value="F:L-leucine transmembrane transporter activity"/>
    <property type="evidence" value="ECO:0007669"/>
    <property type="project" value="TreeGrafter"/>
</dbReference>
<dbReference type="InterPro" id="IPR001851">
    <property type="entry name" value="ABC_transp_permease"/>
</dbReference>
<dbReference type="AlphaFoldDB" id="A0A5P2HAN4"/>
<dbReference type="PANTHER" id="PTHR11795:SF371">
    <property type="entry name" value="HIGH-AFFINITY BRANCHED-CHAIN AMINO ACID TRANSPORT SYSTEM PERMEASE PROTEIN LIVH"/>
    <property type="match status" value="1"/>
</dbReference>
<evidence type="ECO:0000256" key="10">
    <source>
        <dbReference type="SAM" id="MobiDB-lite"/>
    </source>
</evidence>
<evidence type="ECO:0000256" key="1">
    <source>
        <dbReference type="ARBA" id="ARBA00004651"/>
    </source>
</evidence>
<evidence type="ECO:0000313" key="13">
    <source>
        <dbReference type="Proteomes" id="UP000322822"/>
    </source>
</evidence>
<feature type="region of interest" description="Disordered" evidence="10">
    <location>
        <begin position="1"/>
        <end position="27"/>
    </location>
</feature>
<evidence type="ECO:0000256" key="4">
    <source>
        <dbReference type="ARBA" id="ARBA00022519"/>
    </source>
</evidence>
<dbReference type="GO" id="GO:0042941">
    <property type="term" value="P:D-alanine transmembrane transport"/>
    <property type="evidence" value="ECO:0007669"/>
    <property type="project" value="TreeGrafter"/>
</dbReference>
<dbReference type="CDD" id="cd06582">
    <property type="entry name" value="TM_PBP1_LivH_like"/>
    <property type="match status" value="1"/>
</dbReference>
<dbReference type="EMBL" id="CP044067">
    <property type="protein sequence ID" value="QET04319.1"/>
    <property type="molecule type" value="Genomic_DNA"/>
</dbReference>
<proteinExistence type="inferred from homology"/>
<protein>
    <submittedName>
        <fullName evidence="12">Branched-chain amino acid ABC transporter permease</fullName>
    </submittedName>
</protein>
<evidence type="ECO:0000256" key="7">
    <source>
        <dbReference type="ARBA" id="ARBA00022989"/>
    </source>
</evidence>
<dbReference type="GO" id="GO:0015188">
    <property type="term" value="F:L-isoleucine transmembrane transporter activity"/>
    <property type="evidence" value="ECO:0007669"/>
    <property type="project" value="TreeGrafter"/>
</dbReference>
<keyword evidence="8 11" id="KW-0472">Membrane</keyword>
<dbReference type="PANTHER" id="PTHR11795">
    <property type="entry name" value="BRANCHED-CHAIN AMINO ACID TRANSPORT SYSTEM PERMEASE PROTEIN LIVH"/>
    <property type="match status" value="1"/>
</dbReference>
<evidence type="ECO:0000256" key="11">
    <source>
        <dbReference type="SAM" id="Phobius"/>
    </source>
</evidence>
<feature type="transmembrane region" description="Helical" evidence="11">
    <location>
        <begin position="180"/>
        <end position="199"/>
    </location>
</feature>
<organism evidence="12 13">
    <name type="scientific">Cupriavidus pauculus</name>
    <dbReference type="NCBI Taxonomy" id="82633"/>
    <lineage>
        <taxon>Bacteria</taxon>
        <taxon>Pseudomonadati</taxon>
        <taxon>Pseudomonadota</taxon>
        <taxon>Betaproteobacteria</taxon>
        <taxon>Burkholderiales</taxon>
        <taxon>Burkholderiaceae</taxon>
        <taxon>Cupriavidus</taxon>
    </lineage>
</organism>
<reference evidence="12 13" key="1">
    <citation type="submission" date="2019-09" db="EMBL/GenBank/DDBJ databases">
        <title>FDA dAtabase for Regulatory Grade micrObial Sequences (FDA-ARGOS): Supporting development and validation of Infectious Disease Dx tests.</title>
        <authorList>
            <person name="Sciortino C."/>
            <person name="Tallon L."/>
            <person name="Sadzewicz L."/>
            <person name="Vavikolanu K."/>
            <person name="Mehta A."/>
            <person name="Aluvathingal J."/>
            <person name="Nadendla S."/>
            <person name="Nandy P."/>
            <person name="Geyer C."/>
            <person name="Yan Y."/>
            <person name="Sichtig H."/>
        </authorList>
    </citation>
    <scope>NUCLEOTIDE SEQUENCE [LARGE SCALE GENOMIC DNA]</scope>
    <source>
        <strain evidence="12 13">FDAARGOS_664</strain>
    </source>
</reference>
<keyword evidence="5 11" id="KW-0812">Transmembrane</keyword>
<feature type="compositionally biased region" description="Low complexity" evidence="10">
    <location>
        <begin position="14"/>
        <end position="27"/>
    </location>
</feature>